<organism evidence="2 3">
    <name type="scientific">Paenibacillus macerans</name>
    <name type="common">Bacillus macerans</name>
    <dbReference type="NCBI Taxonomy" id="44252"/>
    <lineage>
        <taxon>Bacteria</taxon>
        <taxon>Bacillati</taxon>
        <taxon>Bacillota</taxon>
        <taxon>Bacilli</taxon>
        <taxon>Bacillales</taxon>
        <taxon>Paenibacillaceae</taxon>
        <taxon>Paenibacillus</taxon>
    </lineage>
</organism>
<dbReference type="EMBL" id="WNZZ01000003">
    <property type="protein sequence ID" value="MUG21803.1"/>
    <property type="molecule type" value="Genomic_DNA"/>
</dbReference>
<accession>A0A6N8ESS9</accession>
<evidence type="ECO:0000256" key="1">
    <source>
        <dbReference type="SAM" id="Coils"/>
    </source>
</evidence>
<dbReference type="AlphaFoldDB" id="A0A6N8ESS9"/>
<comment type="caution">
    <text evidence="2">The sequence shown here is derived from an EMBL/GenBank/DDBJ whole genome shotgun (WGS) entry which is preliminary data.</text>
</comment>
<name>A0A6N8ESS9_PAEMA</name>
<evidence type="ECO:0000313" key="2">
    <source>
        <dbReference type="EMBL" id="MUG21803.1"/>
    </source>
</evidence>
<sequence>MEDKQLIDLFQKTVSAILEEQLQPLKTEMRSIKQEVNGLREEMQESNREINRRLDLLTEEKPGDNNVIMRAIN</sequence>
<evidence type="ECO:0000313" key="3">
    <source>
        <dbReference type="Proteomes" id="UP000442469"/>
    </source>
</evidence>
<dbReference type="Gene3D" id="1.20.5.190">
    <property type="match status" value="1"/>
</dbReference>
<dbReference type="Proteomes" id="UP000442469">
    <property type="component" value="Unassembled WGS sequence"/>
</dbReference>
<protein>
    <submittedName>
        <fullName evidence="2">Uncharacterized protein</fullName>
    </submittedName>
</protein>
<dbReference type="RefSeq" id="WP_155619527.1">
    <property type="nucleotide sequence ID" value="NZ_JAQCVN010000038.1"/>
</dbReference>
<reference evidence="2 3" key="1">
    <citation type="submission" date="2019-11" db="EMBL/GenBank/DDBJ databases">
        <title>Draft genome sequences of five Paenibacillus species of dairy origin.</title>
        <authorList>
            <person name="Olajide A.M."/>
            <person name="Chen S."/>
            <person name="Lapointe G."/>
        </authorList>
    </citation>
    <scope>NUCLEOTIDE SEQUENCE [LARGE SCALE GENOMIC DNA]</scope>
    <source>
        <strain evidence="2 3">3CT49</strain>
    </source>
</reference>
<proteinExistence type="predicted"/>
<feature type="coiled-coil region" evidence="1">
    <location>
        <begin position="22"/>
        <end position="60"/>
    </location>
</feature>
<keyword evidence="1" id="KW-0175">Coiled coil</keyword>
<gene>
    <name evidence="2" type="ORF">GNQ08_05085</name>
</gene>